<name>A0A379E692_9BACT</name>
<dbReference type="AlphaFoldDB" id="A0A379E692"/>
<sequence length="51" mass="5578">MPKTASEGMERKKNAADDTVCQKPPTAKTYSPSPSDFLNSQESSINISFNK</sequence>
<feature type="compositionally biased region" description="Polar residues" evidence="1">
    <location>
        <begin position="28"/>
        <end position="51"/>
    </location>
</feature>
<protein>
    <submittedName>
        <fullName evidence="2">Uncharacterized protein</fullName>
    </submittedName>
</protein>
<gene>
    <name evidence="2" type="ORF">NCTC13067_01525</name>
</gene>
<proteinExistence type="predicted"/>
<feature type="region of interest" description="Disordered" evidence="1">
    <location>
        <begin position="1"/>
        <end position="51"/>
    </location>
</feature>
<organism evidence="2 3">
    <name type="scientific">Prevotella denticola</name>
    <dbReference type="NCBI Taxonomy" id="28129"/>
    <lineage>
        <taxon>Bacteria</taxon>
        <taxon>Pseudomonadati</taxon>
        <taxon>Bacteroidota</taxon>
        <taxon>Bacteroidia</taxon>
        <taxon>Bacteroidales</taxon>
        <taxon>Prevotellaceae</taxon>
        <taxon>Prevotella</taxon>
    </lineage>
</organism>
<reference evidence="2 3" key="1">
    <citation type="submission" date="2018-06" db="EMBL/GenBank/DDBJ databases">
        <authorList>
            <consortium name="Pathogen Informatics"/>
            <person name="Doyle S."/>
        </authorList>
    </citation>
    <scope>NUCLEOTIDE SEQUENCE [LARGE SCALE GENOMIC DNA]</scope>
    <source>
        <strain evidence="2 3">NCTC13067</strain>
    </source>
</reference>
<evidence type="ECO:0000313" key="2">
    <source>
        <dbReference type="EMBL" id="SUB87844.1"/>
    </source>
</evidence>
<accession>A0A379E692</accession>
<dbReference type="EMBL" id="UGTM01000001">
    <property type="protein sequence ID" value="SUB87844.1"/>
    <property type="molecule type" value="Genomic_DNA"/>
</dbReference>
<evidence type="ECO:0000313" key="3">
    <source>
        <dbReference type="Proteomes" id="UP000255469"/>
    </source>
</evidence>
<evidence type="ECO:0000256" key="1">
    <source>
        <dbReference type="SAM" id="MobiDB-lite"/>
    </source>
</evidence>
<dbReference type="Proteomes" id="UP000255469">
    <property type="component" value="Unassembled WGS sequence"/>
</dbReference>